<dbReference type="Gene3D" id="3.40.50.360">
    <property type="match status" value="1"/>
</dbReference>
<dbReference type="Proteomes" id="UP000285324">
    <property type="component" value="Unassembled WGS sequence"/>
</dbReference>
<evidence type="ECO:0000256" key="2">
    <source>
        <dbReference type="ARBA" id="ARBA00023002"/>
    </source>
</evidence>
<dbReference type="AlphaFoldDB" id="A0A424WJX6"/>
<dbReference type="SUPFAM" id="SSF52218">
    <property type="entry name" value="Flavoproteins"/>
    <property type="match status" value="1"/>
</dbReference>
<proteinExistence type="inferred from homology"/>
<dbReference type="GO" id="GO:0003955">
    <property type="term" value="F:NAD(P)H dehydrogenase (quinone) activity"/>
    <property type="evidence" value="ECO:0007669"/>
    <property type="project" value="TreeGrafter"/>
</dbReference>
<reference evidence="4 5" key="1">
    <citation type="submission" date="2018-08" db="EMBL/GenBank/DDBJ databases">
        <title>Achromobacter xylosoxidans Genome sequencing and assembly.</title>
        <authorList>
            <person name="Wang R."/>
            <person name="Rensing C."/>
            <person name="Li Y."/>
        </authorList>
    </citation>
    <scope>NUCLEOTIDE SEQUENCE [LARGE SCALE GENOMIC DNA]</scope>
    <source>
        <strain evidence="4 5">GD003A</strain>
    </source>
</reference>
<dbReference type="InterPro" id="IPR003680">
    <property type="entry name" value="Flavodoxin_fold"/>
</dbReference>
<protein>
    <submittedName>
        <fullName evidence="4">Flavodoxin family protein</fullName>
    </submittedName>
</protein>
<evidence type="ECO:0000313" key="5">
    <source>
        <dbReference type="Proteomes" id="UP000285324"/>
    </source>
</evidence>
<dbReference type="InterPro" id="IPR051545">
    <property type="entry name" value="NAD(P)H_dehydrogenase_qn"/>
</dbReference>
<evidence type="ECO:0000259" key="3">
    <source>
        <dbReference type="Pfam" id="PF02525"/>
    </source>
</evidence>
<comment type="similarity">
    <text evidence="1">Belongs to the NAD(P)H dehydrogenase (quinone) family.</text>
</comment>
<comment type="caution">
    <text evidence="4">The sequence shown here is derived from an EMBL/GenBank/DDBJ whole genome shotgun (WGS) entry which is preliminary data.</text>
</comment>
<dbReference type="OrthoDB" id="9798454at2"/>
<gene>
    <name evidence="4" type="ORF">DY367_02240</name>
</gene>
<keyword evidence="2" id="KW-0560">Oxidoreductase</keyword>
<sequence length="216" mass="23129">MIQWLIVIATQRADMNILVIAASAPAGSYSATLAERYVAGVLAGGRARVVWADLDAESFDPRMTAADLAFYRGNGNLPGDARREQLRVEAADLIVLAFPVYWWSMPALVKGWIDRVFTKGWAFGVGDGQPGRLAGKRVRLIATGGAGAQAYDGHGYRAAIATQIEHGVFHYSGVSDVRTHLFLDVESGDDEARVRGLSDAHALGLSYAAPGSRAAR</sequence>
<dbReference type="PANTHER" id="PTHR10204:SF34">
    <property type="entry name" value="NAD(P)H DEHYDROGENASE [QUINONE] 1 ISOFORM 1"/>
    <property type="match status" value="1"/>
</dbReference>
<evidence type="ECO:0000313" key="4">
    <source>
        <dbReference type="EMBL" id="RPJ93598.1"/>
    </source>
</evidence>
<dbReference type="PANTHER" id="PTHR10204">
    <property type="entry name" value="NAD P H OXIDOREDUCTASE-RELATED"/>
    <property type="match status" value="1"/>
</dbReference>
<dbReference type="InterPro" id="IPR029039">
    <property type="entry name" value="Flavoprotein-like_sf"/>
</dbReference>
<dbReference type="Pfam" id="PF02525">
    <property type="entry name" value="Flavodoxin_2"/>
    <property type="match status" value="1"/>
</dbReference>
<dbReference type="GO" id="GO:0005829">
    <property type="term" value="C:cytosol"/>
    <property type="evidence" value="ECO:0007669"/>
    <property type="project" value="TreeGrafter"/>
</dbReference>
<organism evidence="4 5">
    <name type="scientific">Alcaligenes xylosoxydans xylosoxydans</name>
    <name type="common">Achromobacter xylosoxidans</name>
    <dbReference type="NCBI Taxonomy" id="85698"/>
    <lineage>
        <taxon>Bacteria</taxon>
        <taxon>Pseudomonadati</taxon>
        <taxon>Pseudomonadota</taxon>
        <taxon>Betaproteobacteria</taxon>
        <taxon>Burkholderiales</taxon>
        <taxon>Alcaligenaceae</taxon>
        <taxon>Achromobacter</taxon>
    </lineage>
</organism>
<evidence type="ECO:0000256" key="1">
    <source>
        <dbReference type="ARBA" id="ARBA00006252"/>
    </source>
</evidence>
<feature type="domain" description="Flavodoxin-like fold" evidence="3">
    <location>
        <begin position="15"/>
        <end position="193"/>
    </location>
</feature>
<dbReference type="EMBL" id="QVXO01000002">
    <property type="protein sequence ID" value="RPJ93598.1"/>
    <property type="molecule type" value="Genomic_DNA"/>
</dbReference>
<accession>A0A424WJX6</accession>
<name>A0A424WJX6_ALCXX</name>